<keyword evidence="1" id="KW-0472">Membrane</keyword>
<dbReference type="RefSeq" id="WP_132680095.1">
    <property type="nucleotide sequence ID" value="NZ_LT629803.1"/>
</dbReference>
<evidence type="ECO:0000313" key="2">
    <source>
        <dbReference type="EMBL" id="TDB69300.1"/>
    </source>
</evidence>
<dbReference type="STRING" id="95300.SAMN05216558_1353"/>
<dbReference type="Proteomes" id="UP000295254">
    <property type="component" value="Unassembled WGS sequence"/>
</dbReference>
<proteinExistence type="predicted"/>
<comment type="caution">
    <text evidence="2">The sequence shown here is derived from an EMBL/GenBank/DDBJ whole genome shotgun (WGS) entry which is preliminary data.</text>
</comment>
<feature type="transmembrane region" description="Helical" evidence="1">
    <location>
        <begin position="208"/>
        <end position="225"/>
    </location>
</feature>
<organism evidence="2 3">
    <name type="scientific">Pseudomonas vancouverensis</name>
    <dbReference type="NCBI Taxonomy" id="95300"/>
    <lineage>
        <taxon>Bacteria</taxon>
        <taxon>Pseudomonadati</taxon>
        <taxon>Pseudomonadota</taxon>
        <taxon>Gammaproteobacteria</taxon>
        <taxon>Pseudomonadales</taxon>
        <taxon>Pseudomonadaceae</taxon>
        <taxon>Pseudomonas</taxon>
    </lineage>
</organism>
<gene>
    <name evidence="2" type="ORF">EIY72_00150</name>
</gene>
<protein>
    <submittedName>
        <fullName evidence="2">Uncharacterized protein</fullName>
    </submittedName>
</protein>
<accession>A0A1H2MWR7</accession>
<name>A0A1H2MWR7_PSEVA</name>
<dbReference type="EMBL" id="RRZK01000001">
    <property type="protein sequence ID" value="TDB69300.1"/>
    <property type="molecule type" value="Genomic_DNA"/>
</dbReference>
<dbReference type="AlphaFoldDB" id="A0A1H2MWR7"/>
<reference evidence="3" key="1">
    <citation type="journal article" date="2019" name="bioRxiv">
        <title>Bacterially produced spermidine induces plant systemic susceptibility to pathogens.</title>
        <authorList>
            <person name="Melnyk R.A."/>
            <person name="Beskrovnaya P.A."/>
            <person name="Liu Z."/>
            <person name="Song Y."/>
            <person name="Haney C.H."/>
        </authorList>
    </citation>
    <scope>NUCLEOTIDE SEQUENCE [LARGE SCALE GENOMIC DNA]</scope>
    <source>
        <strain evidence="3">Dha-51</strain>
    </source>
</reference>
<dbReference type="OrthoDB" id="6901902at2"/>
<sequence length="227" mass="26574">MTLKSIWRRESAKRSRFAKERERCDRNWPFHKERARAVFEELTSLSDDFLIIDHEQQMNDQRDSFPAHWGQDSIAIYEIARLTGQRTVYTNGTSVHIDHMRESGGGLVIHYGYETALIQIFLAPPKTSKSLIKKNDVLIFSGFNTDVLTSDFIRTLVAKYLIFIRVESVLHRSTFLESYRVRFWRFIDARNTRQIFDKPYIFLNQWELSLAVGLLAVISLVVSILKP</sequence>
<keyword evidence="3" id="KW-1185">Reference proteome</keyword>
<keyword evidence="1" id="KW-0812">Transmembrane</keyword>
<keyword evidence="1" id="KW-1133">Transmembrane helix</keyword>
<evidence type="ECO:0000256" key="1">
    <source>
        <dbReference type="SAM" id="Phobius"/>
    </source>
</evidence>
<evidence type="ECO:0000313" key="3">
    <source>
        <dbReference type="Proteomes" id="UP000295254"/>
    </source>
</evidence>